<evidence type="ECO:0000259" key="1">
    <source>
        <dbReference type="Pfam" id="PF12762"/>
    </source>
</evidence>
<dbReference type="KEGG" id="tpla:ElP_32490"/>
<keyword evidence="3" id="KW-1185">Reference proteome</keyword>
<dbReference type="Pfam" id="PF12762">
    <property type="entry name" value="DDE_Tnp_IS1595"/>
    <property type="match status" value="1"/>
</dbReference>
<dbReference type="AlphaFoldDB" id="A0A518H3C5"/>
<accession>A0A518H3C5</accession>
<dbReference type="InterPro" id="IPR024445">
    <property type="entry name" value="Tnp_ISXO2-like"/>
</dbReference>
<reference evidence="2 3" key="1">
    <citation type="submission" date="2019-02" db="EMBL/GenBank/DDBJ databases">
        <title>Deep-cultivation of Planctomycetes and their phenomic and genomic characterization uncovers novel biology.</title>
        <authorList>
            <person name="Wiegand S."/>
            <person name="Jogler M."/>
            <person name="Boedeker C."/>
            <person name="Pinto D."/>
            <person name="Vollmers J."/>
            <person name="Rivas-Marin E."/>
            <person name="Kohn T."/>
            <person name="Peeters S.H."/>
            <person name="Heuer A."/>
            <person name="Rast P."/>
            <person name="Oberbeckmann S."/>
            <person name="Bunk B."/>
            <person name="Jeske O."/>
            <person name="Meyerdierks A."/>
            <person name="Storesund J.E."/>
            <person name="Kallscheuer N."/>
            <person name="Luecker S."/>
            <person name="Lage O.M."/>
            <person name="Pohl T."/>
            <person name="Merkel B.J."/>
            <person name="Hornburger P."/>
            <person name="Mueller R.-W."/>
            <person name="Bruemmer F."/>
            <person name="Labrenz M."/>
            <person name="Spormann A.M."/>
            <person name="Op den Camp H."/>
            <person name="Overmann J."/>
            <person name="Amann R."/>
            <person name="Jetten M.S.M."/>
            <person name="Mascher T."/>
            <person name="Medema M.H."/>
            <person name="Devos D.P."/>
            <person name="Kaster A.-K."/>
            <person name="Ovreas L."/>
            <person name="Rohde M."/>
            <person name="Galperin M.Y."/>
            <person name="Jogler C."/>
        </authorList>
    </citation>
    <scope>NUCLEOTIDE SEQUENCE [LARGE SCALE GENOMIC DNA]</scope>
    <source>
        <strain evidence="2 3">ElP</strain>
    </source>
</reference>
<sequence length="133" mass="14756">MRLEVLGPSGGAELEEVVDDSCLEGATVNTDEWRGYSRVGGHHGRVHVTVDHSGPKGTWALDLDGDGIREVHCNTQEGLWTGLRIFLSRFRGVSKWYLAQYVAMFQWSHNIKQVTDEFLRILLGMGPSTSSAP</sequence>
<evidence type="ECO:0000313" key="3">
    <source>
        <dbReference type="Proteomes" id="UP000317835"/>
    </source>
</evidence>
<feature type="domain" description="ISXO2-like transposase" evidence="1">
    <location>
        <begin position="12"/>
        <end position="110"/>
    </location>
</feature>
<dbReference type="Proteomes" id="UP000317835">
    <property type="component" value="Chromosome"/>
</dbReference>
<name>A0A518H3C5_9BACT</name>
<gene>
    <name evidence="2" type="ORF">ElP_32490</name>
</gene>
<proteinExistence type="predicted"/>
<evidence type="ECO:0000313" key="2">
    <source>
        <dbReference type="EMBL" id="QDV35346.1"/>
    </source>
</evidence>
<protein>
    <submittedName>
        <fullName evidence="2">ISXO2-like transposase domain protein</fullName>
    </submittedName>
</protein>
<organism evidence="2 3">
    <name type="scientific">Tautonia plasticadhaerens</name>
    <dbReference type="NCBI Taxonomy" id="2527974"/>
    <lineage>
        <taxon>Bacteria</taxon>
        <taxon>Pseudomonadati</taxon>
        <taxon>Planctomycetota</taxon>
        <taxon>Planctomycetia</taxon>
        <taxon>Isosphaerales</taxon>
        <taxon>Isosphaeraceae</taxon>
        <taxon>Tautonia</taxon>
    </lineage>
</organism>
<dbReference type="EMBL" id="CP036426">
    <property type="protein sequence ID" value="QDV35346.1"/>
    <property type="molecule type" value="Genomic_DNA"/>
</dbReference>